<feature type="region of interest" description="Disordered" evidence="4">
    <location>
        <begin position="274"/>
        <end position="306"/>
    </location>
</feature>
<dbReference type="InterPro" id="IPR016039">
    <property type="entry name" value="Thiolase-like"/>
</dbReference>
<dbReference type="SMART" id="SM00823">
    <property type="entry name" value="PKS_PP"/>
    <property type="match status" value="2"/>
</dbReference>
<evidence type="ECO:0000256" key="2">
    <source>
        <dbReference type="ARBA" id="ARBA00022553"/>
    </source>
</evidence>
<dbReference type="InterPro" id="IPR020806">
    <property type="entry name" value="PKS_PP-bd"/>
</dbReference>
<dbReference type="InterPro" id="IPR050091">
    <property type="entry name" value="PKS_NRPS_Biosynth_Enz"/>
</dbReference>
<organism evidence="7 8">
    <name type="scientific">Paenibacillus harenae</name>
    <dbReference type="NCBI Taxonomy" id="306543"/>
    <lineage>
        <taxon>Bacteria</taxon>
        <taxon>Bacillati</taxon>
        <taxon>Bacillota</taxon>
        <taxon>Bacilli</taxon>
        <taxon>Bacillales</taxon>
        <taxon>Paenibacillaceae</taxon>
        <taxon>Paenibacillus</taxon>
    </lineage>
</organism>
<dbReference type="Pfam" id="PF02801">
    <property type="entry name" value="Ketoacyl-synt_C"/>
    <property type="match status" value="1"/>
</dbReference>
<dbReference type="SMART" id="SM00825">
    <property type="entry name" value="PKS_KS"/>
    <property type="match status" value="1"/>
</dbReference>
<evidence type="ECO:0000259" key="6">
    <source>
        <dbReference type="PROSITE" id="PS52004"/>
    </source>
</evidence>
<dbReference type="InterPro" id="IPR020841">
    <property type="entry name" value="PKS_Beta-ketoAc_synthase_dom"/>
</dbReference>
<dbReference type="PANTHER" id="PTHR43775:SF37">
    <property type="entry name" value="SI:DKEY-61P9.11"/>
    <property type="match status" value="1"/>
</dbReference>
<dbReference type="EMBL" id="JAUSSU010000011">
    <property type="protein sequence ID" value="MDQ0115569.1"/>
    <property type="molecule type" value="Genomic_DNA"/>
</dbReference>
<dbReference type="InterPro" id="IPR036736">
    <property type="entry name" value="ACP-like_sf"/>
</dbReference>
<keyword evidence="2" id="KW-0597">Phosphoprotein</keyword>
<dbReference type="InterPro" id="IPR006162">
    <property type="entry name" value="Ppantetheine_attach_site"/>
</dbReference>
<dbReference type="Proteomes" id="UP001229346">
    <property type="component" value="Unassembled WGS sequence"/>
</dbReference>
<dbReference type="PROSITE" id="PS52004">
    <property type="entry name" value="KS3_2"/>
    <property type="match status" value="1"/>
</dbReference>
<dbReference type="InterPro" id="IPR009081">
    <property type="entry name" value="PP-bd_ACP"/>
</dbReference>
<dbReference type="InterPro" id="IPR032821">
    <property type="entry name" value="PKS_assoc"/>
</dbReference>
<dbReference type="InterPro" id="IPR018201">
    <property type="entry name" value="Ketoacyl_synth_AS"/>
</dbReference>
<feature type="domain" description="Ketosynthase family 3 (KS3)" evidence="6">
    <location>
        <begin position="308"/>
        <end position="733"/>
    </location>
</feature>
<evidence type="ECO:0000313" key="7">
    <source>
        <dbReference type="EMBL" id="MDQ0115569.1"/>
    </source>
</evidence>
<dbReference type="PROSITE" id="PS00606">
    <property type="entry name" value="KS3_1"/>
    <property type="match status" value="1"/>
</dbReference>
<name>A0ABT9UBI6_PAEHA</name>
<dbReference type="InterPro" id="IPR014031">
    <property type="entry name" value="Ketoacyl_synth_C"/>
</dbReference>
<keyword evidence="3" id="KW-0808">Transferase</keyword>
<gene>
    <name evidence="7" type="ORF">J2T15_005036</name>
</gene>
<dbReference type="SUPFAM" id="SSF53901">
    <property type="entry name" value="Thiolase-like"/>
    <property type="match status" value="1"/>
</dbReference>
<keyword evidence="8" id="KW-1185">Reference proteome</keyword>
<evidence type="ECO:0000256" key="4">
    <source>
        <dbReference type="SAM" id="MobiDB-lite"/>
    </source>
</evidence>
<protein>
    <submittedName>
        <fullName evidence="7">Polyketide synthase PksL</fullName>
    </submittedName>
</protein>
<dbReference type="CDD" id="cd00833">
    <property type="entry name" value="PKS"/>
    <property type="match status" value="1"/>
</dbReference>
<feature type="domain" description="Carrier" evidence="5">
    <location>
        <begin position="167"/>
        <end position="244"/>
    </location>
</feature>
<keyword evidence="1" id="KW-0596">Phosphopantetheine</keyword>
<evidence type="ECO:0000313" key="8">
    <source>
        <dbReference type="Proteomes" id="UP001229346"/>
    </source>
</evidence>
<dbReference type="Pfam" id="PF16197">
    <property type="entry name" value="KAsynt_C_assoc"/>
    <property type="match status" value="1"/>
</dbReference>
<evidence type="ECO:0000259" key="5">
    <source>
        <dbReference type="PROSITE" id="PS50075"/>
    </source>
</evidence>
<comment type="caution">
    <text evidence="7">The sequence shown here is derived from an EMBL/GenBank/DDBJ whole genome shotgun (WGS) entry which is preliminary data.</text>
</comment>
<sequence>MGLSEEEIYNRVSNGTLTKEDALELLKRLYSHGQQEAAASTEAAVMSRNAAHPSRKESEADVQAFVVDIVRRILHLEEDEIEQTLTFKELGADSISSVEIVRDINKSLRLNLDAVVLYDFSTIQSLVDHIASIVQRDSKVIAQPSAVQQSVVVSPPVPKLADAEARFSENAVQAKIVEIVCGILHLGEEELNTSFSFRELGIDSISAVEIVRDLNKTFKLNLDAVTLYDYATISSLAEHVNKVRANSGLVTASAVRLAESDTMRAVETAQQAGGRQKLVLSKKKSDRAEPELAQAPPSTADKQPSLSGEAVAIIGIAGRFPGADNVHEFWNNLRDGVDSVTEVPRERWNIDDYYDPDPHAPGKTNCRKGGFLRDADQFDPLFFNISPREAAFMDPQQRLFLQEAWNALEDAGYTDMSLSGRKCGVFAGVAMGDYAKLLAEQGLETLGESFSGLATSILAARISYFLNLTGPSMAIETACSSSLVAIHQACQSLLSGDCDMALAGGVSLMLTPDLHIKSSMIEMISPSGKCRSFDAGADGAVFSEGVGVLVLKPLTKALEDSDPIYGVIKGSAVNQDGKTNGITAPSARSQTQLESDIYRKHYINPDEITYMEAHGTGTPLGDPIEIKALTESFELFTQRRQYCAIGSVKSNIGHASTAAGVISVIKVLLALKHGQIPPSLHFEQPNPHIRFEETPFYVNTRLMDWKVDGGKPRIAGISAFGFSGTNCHMIIQEAQ</sequence>
<accession>A0ABT9UBI6</accession>
<evidence type="ECO:0000256" key="3">
    <source>
        <dbReference type="ARBA" id="ARBA00022679"/>
    </source>
</evidence>
<dbReference type="Pfam" id="PF00109">
    <property type="entry name" value="ketoacyl-synt"/>
    <property type="match status" value="1"/>
</dbReference>
<dbReference type="SUPFAM" id="SSF47336">
    <property type="entry name" value="ACP-like"/>
    <property type="match status" value="2"/>
</dbReference>
<dbReference type="PANTHER" id="PTHR43775">
    <property type="entry name" value="FATTY ACID SYNTHASE"/>
    <property type="match status" value="1"/>
</dbReference>
<proteinExistence type="predicted"/>
<dbReference type="Pfam" id="PF00550">
    <property type="entry name" value="PP-binding"/>
    <property type="match status" value="2"/>
</dbReference>
<dbReference type="SMART" id="SM01294">
    <property type="entry name" value="PKS_PP_betabranch"/>
    <property type="match status" value="2"/>
</dbReference>
<dbReference type="RefSeq" id="WP_307207321.1">
    <property type="nucleotide sequence ID" value="NZ_JAUSSU010000011.1"/>
</dbReference>
<evidence type="ECO:0000256" key="1">
    <source>
        <dbReference type="ARBA" id="ARBA00022450"/>
    </source>
</evidence>
<dbReference type="InterPro" id="IPR014030">
    <property type="entry name" value="Ketoacyl_synth_N"/>
</dbReference>
<reference evidence="7 8" key="1">
    <citation type="submission" date="2023-07" db="EMBL/GenBank/DDBJ databases">
        <title>Sorghum-associated microbial communities from plants grown in Nebraska, USA.</title>
        <authorList>
            <person name="Schachtman D."/>
        </authorList>
    </citation>
    <scope>NUCLEOTIDE SEQUENCE [LARGE SCALE GENOMIC DNA]</scope>
    <source>
        <strain evidence="7 8">CC482</strain>
    </source>
</reference>
<dbReference type="Gene3D" id="3.40.47.10">
    <property type="match status" value="1"/>
</dbReference>
<dbReference type="Gene3D" id="1.10.1200.10">
    <property type="entry name" value="ACP-like"/>
    <property type="match status" value="2"/>
</dbReference>
<dbReference type="PROSITE" id="PS00012">
    <property type="entry name" value="PHOSPHOPANTETHEINE"/>
    <property type="match status" value="2"/>
</dbReference>
<feature type="compositionally biased region" description="Polar residues" evidence="4">
    <location>
        <begin position="296"/>
        <end position="306"/>
    </location>
</feature>
<feature type="domain" description="Carrier" evidence="5">
    <location>
        <begin position="57"/>
        <end position="134"/>
    </location>
</feature>
<dbReference type="PROSITE" id="PS50075">
    <property type="entry name" value="CARRIER"/>
    <property type="match status" value="2"/>
</dbReference>